<dbReference type="HOGENOM" id="CLU_032303_1_1_5"/>
<keyword evidence="1" id="KW-0472">Membrane</keyword>
<name>Q0G4F4_9HYPH</name>
<dbReference type="RefSeq" id="WP_007067902.1">
    <property type="nucleotide sequence ID" value="NZ_DS022272.1"/>
</dbReference>
<accession>Q0G4F4</accession>
<dbReference type="Proteomes" id="UP000004310">
    <property type="component" value="Unassembled WGS sequence"/>
</dbReference>
<evidence type="ECO:0000256" key="1">
    <source>
        <dbReference type="SAM" id="Phobius"/>
    </source>
</evidence>
<gene>
    <name evidence="2" type="ORF">FP2506_13879</name>
</gene>
<keyword evidence="3" id="KW-1185">Reference proteome</keyword>
<keyword evidence="1" id="KW-0812">Transmembrane</keyword>
<protein>
    <recommendedName>
        <fullName evidence="4">DUF2254 domain-containing protein</fullName>
    </recommendedName>
</protein>
<dbReference type="EMBL" id="AATP01000002">
    <property type="protein sequence ID" value="EAU41527.1"/>
    <property type="molecule type" value="Genomic_DNA"/>
</dbReference>
<evidence type="ECO:0000313" key="2">
    <source>
        <dbReference type="EMBL" id="EAU41527.1"/>
    </source>
</evidence>
<dbReference type="Pfam" id="PF10011">
    <property type="entry name" value="DUF2254"/>
    <property type="match status" value="1"/>
</dbReference>
<dbReference type="STRING" id="217511.GCA_001463845_02379"/>
<evidence type="ECO:0000313" key="3">
    <source>
        <dbReference type="Proteomes" id="UP000004310"/>
    </source>
</evidence>
<dbReference type="AlphaFoldDB" id="Q0G4F4"/>
<comment type="caution">
    <text evidence="2">The sequence shown here is derived from an EMBL/GenBank/DDBJ whole genome shotgun (WGS) entry which is preliminary data.</text>
</comment>
<proteinExistence type="predicted"/>
<sequence length="467" mass="51261">MRAFLIQTYDRLKASYWFFPAMMASLAAMLAVALVQFDSVIPSTFFGNNPFFYATQPDGARSILNAIAGSMIGVAGTVFSVTMAAVVFASSSYGPRLLTNFMNDRGNQITLGTFVATFVYSILVLRSVRNGSEEDAFSTMFVPNLAVYGAIALAIASIGVLIFFIHHVPSNIHISNVIAGIGQSLTARIDTMFPQKVGYPAAEDERENILWQVPDCFRSGSEIADPPAYAEVRARAAGYLQVLDHETLTEAARKHDIIIRLNCRPGTFVHPGTYIFDVWPAERLTDDARDTLHSALALGNMRSPSQDLFFLIDELVEIAARALSPGVNDPFTATTCMDWLSAAYSSFVGRDQVDPLRTDGDGKLRLVAPSVDFAGYLEQGFGNLSQYAATDRIAAVHFLKALGDLLSVAERENEIVALREQKAKLLILARKALTDASLEAVEMEAASFDARERHPRHRSRRNVRSIE</sequence>
<evidence type="ECO:0008006" key="4">
    <source>
        <dbReference type="Google" id="ProtNLM"/>
    </source>
</evidence>
<feature type="transmembrane region" description="Helical" evidence="1">
    <location>
        <begin position="145"/>
        <end position="165"/>
    </location>
</feature>
<feature type="transmembrane region" description="Helical" evidence="1">
    <location>
        <begin position="63"/>
        <end position="88"/>
    </location>
</feature>
<feature type="transmembrane region" description="Helical" evidence="1">
    <location>
        <begin position="109"/>
        <end position="125"/>
    </location>
</feature>
<dbReference type="eggNOG" id="COG4325">
    <property type="taxonomic scope" value="Bacteria"/>
</dbReference>
<keyword evidence="1" id="KW-1133">Transmembrane helix</keyword>
<dbReference type="InterPro" id="IPR018723">
    <property type="entry name" value="DUF2254_membrane"/>
</dbReference>
<reference evidence="2 3" key="1">
    <citation type="journal article" date="2010" name="J. Bacteriol.">
        <title>Genome sequence of Fulvimarina pelagi HTCC2506T, a Mn(II)-oxidizing alphaproteobacterium possessing an aerobic anoxygenic photosynthetic gene cluster and Xanthorhodopsin.</title>
        <authorList>
            <person name="Kang I."/>
            <person name="Oh H.M."/>
            <person name="Lim S.I."/>
            <person name="Ferriera S."/>
            <person name="Giovannoni S.J."/>
            <person name="Cho J.C."/>
        </authorList>
    </citation>
    <scope>NUCLEOTIDE SEQUENCE [LARGE SCALE GENOMIC DNA]</scope>
    <source>
        <strain evidence="2 3">HTCC2506</strain>
    </source>
</reference>
<organism evidence="2 3">
    <name type="scientific">Fulvimarina pelagi HTCC2506</name>
    <dbReference type="NCBI Taxonomy" id="314231"/>
    <lineage>
        <taxon>Bacteria</taxon>
        <taxon>Pseudomonadati</taxon>
        <taxon>Pseudomonadota</taxon>
        <taxon>Alphaproteobacteria</taxon>
        <taxon>Hyphomicrobiales</taxon>
        <taxon>Aurantimonadaceae</taxon>
        <taxon>Fulvimarina</taxon>
    </lineage>
</organism>